<keyword evidence="9" id="KW-1133">Transmembrane helix</keyword>
<protein>
    <recommendedName>
        <fullName evidence="2">histidine kinase</fullName>
        <ecNumber evidence="2">2.7.13.3</ecNumber>
    </recommendedName>
</protein>
<dbReference type="Gene3D" id="1.10.287.130">
    <property type="match status" value="1"/>
</dbReference>
<sequence length="454" mass="50255">MTQHSAPSQQSTWALYAPFVPVLLVFLGSLVFALAKSSALERDMRIAVTQNMLWVVSQTQMELMALTLATSPSDRDAGRIAQRFDLTLSRLNLLQQGPQARYLEDLGHLETVQGMTAALLALDPQENGNRPELYADLFSLSESLHPEVNRIANDVMTTDWDKAAARLDAYRATQRLIILAVAFAFLVALAISWIMLRNQRKLHLTELRHLRASSLLEQERDISSMYRDFAALVSHQLRTPLSLIDSAMHRLARKGDDVTAKDVTERRVIIGDAIGRLTRLVDTVLLLAKLDNDQLEARFSPIAMNAVAQGIVDEAQARHPQRVLRLSSTDGPLMARGDLHLAGHIIDNLVSNAIRYSDADKPVELHVFAQGFEVACAVTDLGQGVAPCDQPHLFNRYYRGHAQKAGDGTGLGLALAQELARFQDGRISFETWPGKGSVFTLWLPVARQAEQVAS</sequence>
<dbReference type="CDD" id="cd00075">
    <property type="entry name" value="HATPase"/>
    <property type="match status" value="1"/>
</dbReference>
<feature type="domain" description="Histidine kinase" evidence="10">
    <location>
        <begin position="232"/>
        <end position="447"/>
    </location>
</feature>
<keyword evidence="4" id="KW-0808">Transferase</keyword>
<dbReference type="GO" id="GO:0030295">
    <property type="term" value="F:protein kinase activator activity"/>
    <property type="evidence" value="ECO:0007669"/>
    <property type="project" value="TreeGrafter"/>
</dbReference>
<dbReference type="InterPro" id="IPR036890">
    <property type="entry name" value="HATPase_C_sf"/>
</dbReference>
<dbReference type="PANTHER" id="PTHR42878">
    <property type="entry name" value="TWO-COMPONENT HISTIDINE KINASE"/>
    <property type="match status" value="1"/>
</dbReference>
<dbReference type="PROSITE" id="PS50109">
    <property type="entry name" value="HIS_KIN"/>
    <property type="match status" value="1"/>
</dbReference>
<feature type="transmembrane region" description="Helical" evidence="9">
    <location>
        <begin position="13"/>
        <end position="35"/>
    </location>
</feature>
<dbReference type="SMART" id="SM00387">
    <property type="entry name" value="HATPase_c"/>
    <property type="match status" value="1"/>
</dbReference>
<dbReference type="InterPro" id="IPR003661">
    <property type="entry name" value="HisK_dim/P_dom"/>
</dbReference>
<keyword evidence="9" id="KW-0472">Membrane</keyword>
<dbReference type="Proteomes" id="UP000320582">
    <property type="component" value="Unassembled WGS sequence"/>
</dbReference>
<dbReference type="GO" id="GO:0007234">
    <property type="term" value="P:osmosensory signaling via phosphorelay pathway"/>
    <property type="evidence" value="ECO:0007669"/>
    <property type="project" value="TreeGrafter"/>
</dbReference>
<gene>
    <name evidence="11" type="ORF">BD293_2803</name>
</gene>
<comment type="caution">
    <text evidence="11">The sequence shown here is derived from an EMBL/GenBank/DDBJ whole genome shotgun (WGS) entry which is preliminary data.</text>
</comment>
<dbReference type="InterPro" id="IPR050351">
    <property type="entry name" value="BphY/WalK/GraS-like"/>
</dbReference>
<evidence type="ECO:0000256" key="5">
    <source>
        <dbReference type="ARBA" id="ARBA00022741"/>
    </source>
</evidence>
<dbReference type="SMART" id="SM00388">
    <property type="entry name" value="HisKA"/>
    <property type="match status" value="1"/>
</dbReference>
<dbReference type="InterPro" id="IPR004358">
    <property type="entry name" value="Sig_transdc_His_kin-like_C"/>
</dbReference>
<evidence type="ECO:0000256" key="3">
    <source>
        <dbReference type="ARBA" id="ARBA00022553"/>
    </source>
</evidence>
<dbReference type="EMBL" id="VFPT01000001">
    <property type="protein sequence ID" value="TQM94138.1"/>
    <property type="molecule type" value="Genomic_DNA"/>
</dbReference>
<evidence type="ECO:0000313" key="12">
    <source>
        <dbReference type="Proteomes" id="UP000320582"/>
    </source>
</evidence>
<reference evidence="11 12" key="1">
    <citation type="submission" date="2019-06" db="EMBL/GenBank/DDBJ databases">
        <title>Genomic Encyclopedia of Archaeal and Bacterial Type Strains, Phase II (KMG-II): from individual species to whole genera.</title>
        <authorList>
            <person name="Goeker M."/>
        </authorList>
    </citation>
    <scope>NUCLEOTIDE SEQUENCE [LARGE SCALE GENOMIC DNA]</scope>
    <source>
        <strain evidence="11 12">DSM 18423</strain>
    </source>
</reference>
<dbReference type="PRINTS" id="PR00344">
    <property type="entry name" value="BCTRLSENSOR"/>
</dbReference>
<dbReference type="InterPro" id="IPR003594">
    <property type="entry name" value="HATPase_dom"/>
</dbReference>
<evidence type="ECO:0000256" key="4">
    <source>
        <dbReference type="ARBA" id="ARBA00022679"/>
    </source>
</evidence>
<dbReference type="GO" id="GO:0005524">
    <property type="term" value="F:ATP binding"/>
    <property type="evidence" value="ECO:0007669"/>
    <property type="project" value="UniProtKB-KW"/>
</dbReference>
<dbReference type="CDD" id="cd00082">
    <property type="entry name" value="HisKA"/>
    <property type="match status" value="1"/>
</dbReference>
<dbReference type="AlphaFoldDB" id="A0A543KGB9"/>
<dbReference type="PANTHER" id="PTHR42878:SF7">
    <property type="entry name" value="SENSOR HISTIDINE KINASE GLRK"/>
    <property type="match status" value="1"/>
</dbReference>
<evidence type="ECO:0000256" key="7">
    <source>
        <dbReference type="ARBA" id="ARBA00022840"/>
    </source>
</evidence>
<accession>A0A543KGB9</accession>
<name>A0A543KGB9_9RHOB</name>
<keyword evidence="7" id="KW-0067">ATP-binding</keyword>
<organism evidence="11 12">
    <name type="scientific">Roseinatronobacter monicus</name>
    <dbReference type="NCBI Taxonomy" id="393481"/>
    <lineage>
        <taxon>Bacteria</taxon>
        <taxon>Pseudomonadati</taxon>
        <taxon>Pseudomonadota</taxon>
        <taxon>Alphaproteobacteria</taxon>
        <taxon>Rhodobacterales</taxon>
        <taxon>Paracoccaceae</taxon>
        <taxon>Roseinatronobacter</taxon>
    </lineage>
</organism>
<evidence type="ECO:0000313" key="11">
    <source>
        <dbReference type="EMBL" id="TQM94138.1"/>
    </source>
</evidence>
<dbReference type="InterPro" id="IPR005467">
    <property type="entry name" value="His_kinase_dom"/>
</dbReference>
<comment type="catalytic activity">
    <reaction evidence="1">
        <text>ATP + protein L-histidine = ADP + protein N-phospho-L-histidine.</text>
        <dbReference type="EC" id="2.7.13.3"/>
    </reaction>
</comment>
<keyword evidence="9" id="KW-0812">Transmembrane</keyword>
<dbReference type="EC" id="2.7.13.3" evidence="2"/>
<dbReference type="InterPro" id="IPR036097">
    <property type="entry name" value="HisK_dim/P_sf"/>
</dbReference>
<keyword evidence="12" id="KW-1185">Reference proteome</keyword>
<keyword evidence="8" id="KW-0902">Two-component regulatory system</keyword>
<evidence type="ECO:0000256" key="8">
    <source>
        <dbReference type="ARBA" id="ARBA00023012"/>
    </source>
</evidence>
<evidence type="ECO:0000256" key="9">
    <source>
        <dbReference type="SAM" id="Phobius"/>
    </source>
</evidence>
<evidence type="ECO:0000256" key="2">
    <source>
        <dbReference type="ARBA" id="ARBA00012438"/>
    </source>
</evidence>
<dbReference type="RefSeq" id="WP_142082568.1">
    <property type="nucleotide sequence ID" value="NZ_VFPT01000001.1"/>
</dbReference>
<keyword evidence="5" id="KW-0547">Nucleotide-binding</keyword>
<dbReference type="GO" id="GO:0000155">
    <property type="term" value="F:phosphorelay sensor kinase activity"/>
    <property type="evidence" value="ECO:0007669"/>
    <property type="project" value="InterPro"/>
</dbReference>
<dbReference type="OrthoDB" id="9815202at2"/>
<evidence type="ECO:0000259" key="10">
    <source>
        <dbReference type="PROSITE" id="PS50109"/>
    </source>
</evidence>
<evidence type="ECO:0000256" key="6">
    <source>
        <dbReference type="ARBA" id="ARBA00022777"/>
    </source>
</evidence>
<proteinExistence type="predicted"/>
<dbReference type="Gene3D" id="3.30.565.10">
    <property type="entry name" value="Histidine kinase-like ATPase, C-terminal domain"/>
    <property type="match status" value="1"/>
</dbReference>
<evidence type="ECO:0000256" key="1">
    <source>
        <dbReference type="ARBA" id="ARBA00000085"/>
    </source>
</evidence>
<keyword evidence="6" id="KW-0418">Kinase</keyword>
<keyword evidence="3" id="KW-0597">Phosphoprotein</keyword>
<dbReference type="Pfam" id="PF02518">
    <property type="entry name" value="HATPase_c"/>
    <property type="match status" value="1"/>
</dbReference>
<dbReference type="GO" id="GO:0000156">
    <property type="term" value="F:phosphorelay response regulator activity"/>
    <property type="evidence" value="ECO:0007669"/>
    <property type="project" value="TreeGrafter"/>
</dbReference>
<dbReference type="Pfam" id="PF00512">
    <property type="entry name" value="HisKA"/>
    <property type="match status" value="1"/>
</dbReference>
<feature type="transmembrane region" description="Helical" evidence="9">
    <location>
        <begin position="176"/>
        <end position="196"/>
    </location>
</feature>
<dbReference type="SUPFAM" id="SSF55874">
    <property type="entry name" value="ATPase domain of HSP90 chaperone/DNA topoisomerase II/histidine kinase"/>
    <property type="match status" value="1"/>
</dbReference>
<dbReference type="SUPFAM" id="SSF47384">
    <property type="entry name" value="Homodimeric domain of signal transducing histidine kinase"/>
    <property type="match status" value="1"/>
</dbReference>